<dbReference type="Gene3D" id="1.20.5.4130">
    <property type="match status" value="1"/>
</dbReference>
<evidence type="ECO:0000256" key="1">
    <source>
        <dbReference type="ARBA" id="ARBA00022737"/>
    </source>
</evidence>
<name>A0A5J4ZH72_9ASTE</name>
<dbReference type="Proteomes" id="UP000325577">
    <property type="component" value="Linkage Group LG7"/>
</dbReference>
<sequence length="232" mass="26430">MAESFLFSIAEGVLGKLSSAAIQEIGLAWGVEKELNDLEDTLSTIKAVLLDAEKKQGKSHELRVWMERLEDVCHDLGDVLDEFEIVDLKQIVMQKSVVRKVPNFFSRSNSLAFRIRMGHKIKEIRERLGKIADDKAKFHLTEQTVDKGHRAKGEMQRLASLQMLLIPNCERLLSLSRGVAKLVGLKGLLTLTLQQYILVQGCPNFTKLPEWMENLKSLLRNPSIDIFARWFE</sequence>
<keyword evidence="4" id="KW-0067">ATP-binding</keyword>
<evidence type="ECO:0000256" key="3">
    <source>
        <dbReference type="ARBA" id="ARBA00022821"/>
    </source>
</evidence>
<keyword evidence="1" id="KW-0677">Repeat</keyword>
<accession>A0A5J4ZH72</accession>
<dbReference type="GO" id="GO:0006952">
    <property type="term" value="P:defense response"/>
    <property type="evidence" value="ECO:0007669"/>
    <property type="project" value="UniProtKB-KW"/>
</dbReference>
<dbReference type="PANTHER" id="PTHR36766:SF61">
    <property type="entry name" value="NB-ARC DOMAIN DISEASE RESISTANCE PROTEIN"/>
    <property type="match status" value="1"/>
</dbReference>
<dbReference type="Pfam" id="PF18052">
    <property type="entry name" value="Rx_N"/>
    <property type="match status" value="1"/>
</dbReference>
<evidence type="ECO:0000256" key="4">
    <source>
        <dbReference type="ARBA" id="ARBA00022840"/>
    </source>
</evidence>
<evidence type="ECO:0000259" key="5">
    <source>
        <dbReference type="Pfam" id="PF18052"/>
    </source>
</evidence>
<dbReference type="AlphaFoldDB" id="A0A5J4ZH72"/>
<dbReference type="CDD" id="cd14798">
    <property type="entry name" value="RX-CC_like"/>
    <property type="match status" value="1"/>
</dbReference>
<reference evidence="6 7" key="1">
    <citation type="submission" date="2019-09" db="EMBL/GenBank/DDBJ databases">
        <title>A chromosome-level genome assembly of the Chinese tupelo Nyssa sinensis.</title>
        <authorList>
            <person name="Yang X."/>
            <person name="Kang M."/>
            <person name="Yang Y."/>
            <person name="Xiong H."/>
            <person name="Wang M."/>
            <person name="Zhang Z."/>
            <person name="Wang Z."/>
            <person name="Wu H."/>
            <person name="Ma T."/>
            <person name="Liu J."/>
            <person name="Xi Z."/>
        </authorList>
    </citation>
    <scope>NUCLEOTIDE SEQUENCE [LARGE SCALE GENOMIC DNA]</scope>
    <source>
        <strain evidence="6">J267</strain>
        <tissue evidence="6">Leaf</tissue>
    </source>
</reference>
<dbReference type="GO" id="GO:0005524">
    <property type="term" value="F:ATP binding"/>
    <property type="evidence" value="ECO:0007669"/>
    <property type="project" value="UniProtKB-KW"/>
</dbReference>
<keyword evidence="2" id="KW-0547">Nucleotide-binding</keyword>
<dbReference type="EMBL" id="CM018050">
    <property type="protein sequence ID" value="KAA8517900.1"/>
    <property type="molecule type" value="Genomic_DNA"/>
</dbReference>
<organism evidence="6 7">
    <name type="scientific">Nyssa sinensis</name>
    <dbReference type="NCBI Taxonomy" id="561372"/>
    <lineage>
        <taxon>Eukaryota</taxon>
        <taxon>Viridiplantae</taxon>
        <taxon>Streptophyta</taxon>
        <taxon>Embryophyta</taxon>
        <taxon>Tracheophyta</taxon>
        <taxon>Spermatophyta</taxon>
        <taxon>Magnoliopsida</taxon>
        <taxon>eudicotyledons</taxon>
        <taxon>Gunneridae</taxon>
        <taxon>Pentapetalae</taxon>
        <taxon>asterids</taxon>
        <taxon>Cornales</taxon>
        <taxon>Nyssaceae</taxon>
        <taxon>Nyssa</taxon>
    </lineage>
</organism>
<keyword evidence="3" id="KW-0611">Plant defense</keyword>
<evidence type="ECO:0000313" key="7">
    <source>
        <dbReference type="Proteomes" id="UP000325577"/>
    </source>
</evidence>
<proteinExistence type="predicted"/>
<dbReference type="OrthoDB" id="2018467at2759"/>
<evidence type="ECO:0000256" key="2">
    <source>
        <dbReference type="ARBA" id="ARBA00022741"/>
    </source>
</evidence>
<dbReference type="InterPro" id="IPR038005">
    <property type="entry name" value="RX-like_CC"/>
</dbReference>
<protein>
    <recommendedName>
        <fullName evidence="5">Disease resistance N-terminal domain-containing protein</fullName>
    </recommendedName>
</protein>
<evidence type="ECO:0000313" key="6">
    <source>
        <dbReference type="EMBL" id="KAA8517900.1"/>
    </source>
</evidence>
<dbReference type="PANTHER" id="PTHR36766">
    <property type="entry name" value="PLANT BROAD-SPECTRUM MILDEW RESISTANCE PROTEIN RPW8"/>
    <property type="match status" value="1"/>
</dbReference>
<gene>
    <name evidence="6" type="ORF">F0562_015374</name>
</gene>
<keyword evidence="7" id="KW-1185">Reference proteome</keyword>
<dbReference type="InterPro" id="IPR041118">
    <property type="entry name" value="Rx_N"/>
</dbReference>
<feature type="domain" description="Disease resistance N-terminal" evidence="5">
    <location>
        <begin position="13"/>
        <end position="93"/>
    </location>
</feature>